<dbReference type="NCBIfam" id="TIGR00589">
    <property type="entry name" value="ogt"/>
    <property type="match status" value="1"/>
</dbReference>
<dbReference type="Pfam" id="PF01035">
    <property type="entry name" value="DNA_binding_1"/>
    <property type="match status" value="1"/>
</dbReference>
<dbReference type="AlphaFoldDB" id="A0A0G1BIB6"/>
<evidence type="ECO:0000256" key="1">
    <source>
        <dbReference type="ARBA" id="ARBA00022763"/>
    </source>
</evidence>
<evidence type="ECO:0000313" key="4">
    <source>
        <dbReference type="Proteomes" id="UP000034320"/>
    </source>
</evidence>
<protein>
    <submittedName>
        <fullName evidence="3">6-O-methylguanine DNA methyltransferase/methylated-DNA-[protein]-cysteine S-methyltransferase</fullName>
    </submittedName>
</protein>
<dbReference type="InterPro" id="IPR036388">
    <property type="entry name" value="WH-like_DNA-bd_sf"/>
</dbReference>
<dbReference type="PATRIC" id="fig|1618442.3.peg.954"/>
<accession>A0A0G1BIB6</accession>
<reference evidence="3 4" key="1">
    <citation type="journal article" date="2015" name="Nature">
        <title>rRNA introns, odd ribosomes, and small enigmatic genomes across a large radiation of phyla.</title>
        <authorList>
            <person name="Brown C.T."/>
            <person name="Hug L.A."/>
            <person name="Thomas B.C."/>
            <person name="Sharon I."/>
            <person name="Castelle C.J."/>
            <person name="Singh A."/>
            <person name="Wilkins M.J."/>
            <person name="Williams K.H."/>
            <person name="Banfield J.F."/>
        </authorList>
    </citation>
    <scope>NUCLEOTIDE SEQUENCE [LARGE SCALE GENOMIC DNA]</scope>
</reference>
<keyword evidence="3" id="KW-0489">Methyltransferase</keyword>
<gene>
    <name evidence="3" type="ORF">UV09_C0023G0010</name>
</gene>
<proteinExistence type="predicted"/>
<dbReference type="Gene3D" id="1.10.10.10">
    <property type="entry name" value="Winged helix-like DNA-binding domain superfamily/Winged helix DNA-binding domain"/>
    <property type="match status" value="1"/>
</dbReference>
<feature type="domain" description="Methylated-DNA-[protein]-cysteine S-methyltransferase DNA binding" evidence="2">
    <location>
        <begin position="8"/>
        <end position="82"/>
    </location>
</feature>
<dbReference type="InterPro" id="IPR014048">
    <property type="entry name" value="MethylDNA_cys_MeTrfase_DNA-bd"/>
</dbReference>
<dbReference type="GO" id="GO:0032259">
    <property type="term" value="P:methylation"/>
    <property type="evidence" value="ECO:0007669"/>
    <property type="project" value="UniProtKB-KW"/>
</dbReference>
<dbReference type="PANTHER" id="PTHR10815:SF13">
    <property type="entry name" value="METHYLATED-DNA--PROTEIN-CYSTEINE METHYLTRANSFERASE"/>
    <property type="match status" value="1"/>
</dbReference>
<keyword evidence="1" id="KW-0227">DNA damage</keyword>
<dbReference type="InterPro" id="IPR036217">
    <property type="entry name" value="MethylDNA_cys_MeTrfase_DNAb"/>
</dbReference>
<dbReference type="EMBL" id="LCDD01000023">
    <property type="protein sequence ID" value="KKS46056.1"/>
    <property type="molecule type" value="Genomic_DNA"/>
</dbReference>
<name>A0A0G1BIB6_9BACT</name>
<organism evidence="3 4">
    <name type="scientific">Candidatus Gottesmanbacteria bacterium GW2011_GWA2_42_18</name>
    <dbReference type="NCBI Taxonomy" id="1618442"/>
    <lineage>
        <taxon>Bacteria</taxon>
        <taxon>Candidatus Gottesmaniibacteriota</taxon>
    </lineage>
</organism>
<dbReference type="GO" id="GO:0008168">
    <property type="term" value="F:methyltransferase activity"/>
    <property type="evidence" value="ECO:0007669"/>
    <property type="project" value="UniProtKB-KW"/>
</dbReference>
<dbReference type="PANTHER" id="PTHR10815">
    <property type="entry name" value="METHYLATED-DNA--PROTEIN-CYSTEINE METHYLTRANSFERASE"/>
    <property type="match status" value="1"/>
</dbReference>
<evidence type="ECO:0000259" key="2">
    <source>
        <dbReference type="Pfam" id="PF01035"/>
    </source>
</evidence>
<keyword evidence="3" id="KW-0808">Transferase</keyword>
<dbReference type="GO" id="GO:0006281">
    <property type="term" value="P:DNA repair"/>
    <property type="evidence" value="ECO:0007669"/>
    <property type="project" value="InterPro"/>
</dbReference>
<sequence>MKNKNLPEKVFDLLKEIPKGKVTTYKALAIKAGIKNPRQIGQIIHTNEHPEIYPCHRVVKSDGTLALGYKYGGRDGQKKRLLSDGIKFTNDKIDLPSYLFTFLL</sequence>
<evidence type="ECO:0000313" key="3">
    <source>
        <dbReference type="EMBL" id="KKS46056.1"/>
    </source>
</evidence>
<comment type="caution">
    <text evidence="3">The sequence shown here is derived from an EMBL/GenBank/DDBJ whole genome shotgun (WGS) entry which is preliminary data.</text>
</comment>
<dbReference type="SUPFAM" id="SSF46767">
    <property type="entry name" value="Methylated DNA-protein cysteine methyltransferase, C-terminal domain"/>
    <property type="match status" value="1"/>
</dbReference>
<dbReference type="Proteomes" id="UP000034320">
    <property type="component" value="Unassembled WGS sequence"/>
</dbReference>
<dbReference type="CDD" id="cd06445">
    <property type="entry name" value="ATase"/>
    <property type="match status" value="1"/>
</dbReference>